<organism evidence="2 3">
    <name type="scientific">Laetiporus sulphureus 93-53</name>
    <dbReference type="NCBI Taxonomy" id="1314785"/>
    <lineage>
        <taxon>Eukaryota</taxon>
        <taxon>Fungi</taxon>
        <taxon>Dikarya</taxon>
        <taxon>Basidiomycota</taxon>
        <taxon>Agaricomycotina</taxon>
        <taxon>Agaricomycetes</taxon>
        <taxon>Polyporales</taxon>
        <taxon>Laetiporus</taxon>
    </lineage>
</organism>
<proteinExistence type="predicted"/>
<dbReference type="EMBL" id="KV427671">
    <property type="protein sequence ID" value="KZT01025.1"/>
    <property type="molecule type" value="Genomic_DNA"/>
</dbReference>
<reference evidence="2 3" key="1">
    <citation type="journal article" date="2016" name="Mol. Biol. Evol.">
        <title>Comparative Genomics of Early-Diverging Mushroom-Forming Fungi Provides Insights into the Origins of Lignocellulose Decay Capabilities.</title>
        <authorList>
            <person name="Nagy L.G."/>
            <person name="Riley R."/>
            <person name="Tritt A."/>
            <person name="Adam C."/>
            <person name="Daum C."/>
            <person name="Floudas D."/>
            <person name="Sun H."/>
            <person name="Yadav J.S."/>
            <person name="Pangilinan J."/>
            <person name="Larsson K.H."/>
            <person name="Matsuura K."/>
            <person name="Barry K."/>
            <person name="Labutti K."/>
            <person name="Kuo R."/>
            <person name="Ohm R.A."/>
            <person name="Bhattacharya S.S."/>
            <person name="Shirouzu T."/>
            <person name="Yoshinaga Y."/>
            <person name="Martin F.M."/>
            <person name="Grigoriev I.V."/>
            <person name="Hibbett D.S."/>
        </authorList>
    </citation>
    <scope>NUCLEOTIDE SEQUENCE [LARGE SCALE GENOMIC DNA]</scope>
    <source>
        <strain evidence="2 3">93-53</strain>
    </source>
</reference>
<dbReference type="OrthoDB" id="2692094at2759"/>
<dbReference type="STRING" id="1314785.A0A165BGS9"/>
<keyword evidence="3" id="KW-1185">Reference proteome</keyword>
<dbReference type="InParanoid" id="A0A165BGS9"/>
<evidence type="ECO:0000256" key="1">
    <source>
        <dbReference type="SAM" id="MobiDB-lite"/>
    </source>
</evidence>
<feature type="non-terminal residue" evidence="2">
    <location>
        <position position="1"/>
    </location>
</feature>
<evidence type="ECO:0000313" key="2">
    <source>
        <dbReference type="EMBL" id="KZT01025.1"/>
    </source>
</evidence>
<name>A0A165BGS9_9APHY</name>
<evidence type="ECO:0000313" key="3">
    <source>
        <dbReference type="Proteomes" id="UP000076871"/>
    </source>
</evidence>
<feature type="compositionally biased region" description="Basic and acidic residues" evidence="1">
    <location>
        <begin position="1"/>
        <end position="14"/>
    </location>
</feature>
<dbReference type="RefSeq" id="XP_040758765.1">
    <property type="nucleotide sequence ID" value="XM_040905150.1"/>
</dbReference>
<sequence length="141" mass="15992">GEEEHRTVKTDYNRTNKNNATGQIARRQHHKMALHRIQRSDDRLSHEKKKKLLRAKKKVNCDKEWNSSDSRNKGSSLGTAVLRGATLDFAVDEPLPFTSPEAHFHISDSQRYSEDITSWLQSNRNDPACAVSISSVMGSKC</sequence>
<feature type="region of interest" description="Disordered" evidence="1">
    <location>
        <begin position="1"/>
        <end position="28"/>
    </location>
</feature>
<dbReference type="GeneID" id="63822180"/>
<protein>
    <submittedName>
        <fullName evidence="2">Uncharacterized protein</fullName>
    </submittedName>
</protein>
<gene>
    <name evidence="2" type="ORF">LAESUDRAFT_664777</name>
</gene>
<dbReference type="Proteomes" id="UP000076871">
    <property type="component" value="Unassembled WGS sequence"/>
</dbReference>
<dbReference type="AlphaFoldDB" id="A0A165BGS9"/>
<accession>A0A165BGS9</accession>